<feature type="region of interest" description="Disordered" evidence="1">
    <location>
        <begin position="47"/>
        <end position="66"/>
    </location>
</feature>
<reference evidence="2 3" key="1">
    <citation type="submission" date="2024-03" db="EMBL/GenBank/DDBJ databases">
        <authorList>
            <person name="Martinez-Hernandez J."/>
        </authorList>
    </citation>
    <scope>NUCLEOTIDE SEQUENCE [LARGE SCALE GENOMIC DNA]</scope>
</reference>
<evidence type="ECO:0000313" key="3">
    <source>
        <dbReference type="Proteomes" id="UP001497480"/>
    </source>
</evidence>
<dbReference type="Proteomes" id="UP001497480">
    <property type="component" value="Unassembled WGS sequence"/>
</dbReference>
<sequence>MSRRLFINRHAVRAPGWAPPTAWELTDSTCHMLLGSKRKLVMLSATGLSPSRMQHSTASPSSTTLV</sequence>
<protein>
    <submittedName>
        <fullName evidence="2">Uncharacterized protein</fullName>
    </submittedName>
</protein>
<proteinExistence type="predicted"/>
<evidence type="ECO:0000256" key="1">
    <source>
        <dbReference type="SAM" id="MobiDB-lite"/>
    </source>
</evidence>
<dbReference type="EMBL" id="CAXHTB010000026">
    <property type="protein sequence ID" value="CAL0335009.1"/>
    <property type="molecule type" value="Genomic_DNA"/>
</dbReference>
<dbReference type="AlphaFoldDB" id="A0AAV1YQ19"/>
<keyword evidence="3" id="KW-1185">Reference proteome</keyword>
<gene>
    <name evidence="2" type="ORF">LLUT_LOCUS36069</name>
</gene>
<name>A0AAV1YQ19_LUPLU</name>
<accession>A0AAV1YQ19</accession>
<evidence type="ECO:0000313" key="2">
    <source>
        <dbReference type="EMBL" id="CAL0335009.1"/>
    </source>
</evidence>
<organism evidence="2 3">
    <name type="scientific">Lupinus luteus</name>
    <name type="common">European yellow lupine</name>
    <dbReference type="NCBI Taxonomy" id="3873"/>
    <lineage>
        <taxon>Eukaryota</taxon>
        <taxon>Viridiplantae</taxon>
        <taxon>Streptophyta</taxon>
        <taxon>Embryophyta</taxon>
        <taxon>Tracheophyta</taxon>
        <taxon>Spermatophyta</taxon>
        <taxon>Magnoliopsida</taxon>
        <taxon>eudicotyledons</taxon>
        <taxon>Gunneridae</taxon>
        <taxon>Pentapetalae</taxon>
        <taxon>rosids</taxon>
        <taxon>fabids</taxon>
        <taxon>Fabales</taxon>
        <taxon>Fabaceae</taxon>
        <taxon>Papilionoideae</taxon>
        <taxon>50 kb inversion clade</taxon>
        <taxon>genistoids sensu lato</taxon>
        <taxon>core genistoids</taxon>
        <taxon>Genisteae</taxon>
        <taxon>Lupinus</taxon>
    </lineage>
</organism>
<comment type="caution">
    <text evidence="2">The sequence shown here is derived from an EMBL/GenBank/DDBJ whole genome shotgun (WGS) entry which is preliminary data.</text>
</comment>